<feature type="compositionally biased region" description="Basic and acidic residues" evidence="1">
    <location>
        <begin position="9"/>
        <end position="18"/>
    </location>
</feature>
<feature type="compositionally biased region" description="Gly residues" evidence="1">
    <location>
        <begin position="44"/>
        <end position="63"/>
    </location>
</feature>
<evidence type="ECO:0000313" key="2">
    <source>
        <dbReference type="EMBL" id="ETM40660.1"/>
    </source>
</evidence>
<organism evidence="2">
    <name type="scientific">Phytophthora nicotianae</name>
    <name type="common">Potato buckeye rot agent</name>
    <name type="synonym">Phytophthora parasitica</name>
    <dbReference type="NCBI Taxonomy" id="4792"/>
    <lineage>
        <taxon>Eukaryota</taxon>
        <taxon>Sar</taxon>
        <taxon>Stramenopiles</taxon>
        <taxon>Oomycota</taxon>
        <taxon>Peronosporomycetes</taxon>
        <taxon>Peronosporales</taxon>
        <taxon>Peronosporaceae</taxon>
        <taxon>Phytophthora</taxon>
    </lineage>
</organism>
<name>W2MWH0_PHYNI</name>
<sequence length="121" mass="12778">MLPLGPFPRSRERERRLPPDGTPMSLRVIGPRFGSGASSNWPLRGGGPSAGGGGRDSGKGPAGGSLRPCLVIHAGSVLARPRPRPAIVDSEVLTVLCTSHSFVHLATDRLVHSFFYSPTQL</sequence>
<gene>
    <name evidence="2" type="ORF">L914_13465</name>
</gene>
<dbReference type="Proteomes" id="UP000054532">
    <property type="component" value="Unassembled WGS sequence"/>
</dbReference>
<proteinExistence type="predicted"/>
<protein>
    <submittedName>
        <fullName evidence="2">Uncharacterized protein</fullName>
    </submittedName>
</protein>
<reference evidence="2" key="1">
    <citation type="submission" date="2013-11" db="EMBL/GenBank/DDBJ databases">
        <title>The Genome Sequence of Phytophthora parasitica IAC_01/95.</title>
        <authorList>
            <consortium name="The Broad Institute Genomics Platform"/>
            <person name="Russ C."/>
            <person name="Tyler B."/>
            <person name="Panabieres F."/>
            <person name="Shan W."/>
            <person name="Tripathy S."/>
            <person name="Grunwald N."/>
            <person name="Machado M."/>
            <person name="Johnson C.S."/>
            <person name="Arredondo F."/>
            <person name="Hong C."/>
            <person name="Coffey M."/>
            <person name="Young S.K."/>
            <person name="Zeng Q."/>
            <person name="Gargeya S."/>
            <person name="Fitzgerald M."/>
            <person name="Abouelleil A."/>
            <person name="Alvarado L."/>
            <person name="Chapman S.B."/>
            <person name="Gainer-Dewar J."/>
            <person name="Goldberg J."/>
            <person name="Griggs A."/>
            <person name="Gujja S."/>
            <person name="Hansen M."/>
            <person name="Howarth C."/>
            <person name="Imamovic A."/>
            <person name="Ireland A."/>
            <person name="Larimer J."/>
            <person name="McCowan C."/>
            <person name="Murphy C."/>
            <person name="Pearson M."/>
            <person name="Poon T.W."/>
            <person name="Priest M."/>
            <person name="Roberts A."/>
            <person name="Saif S."/>
            <person name="Shea T."/>
            <person name="Sykes S."/>
            <person name="Wortman J."/>
            <person name="Nusbaum C."/>
            <person name="Birren B."/>
        </authorList>
    </citation>
    <scope>NUCLEOTIDE SEQUENCE [LARGE SCALE GENOMIC DNA]</scope>
    <source>
        <strain evidence="2">IAC_01/95</strain>
    </source>
</reference>
<evidence type="ECO:0000256" key="1">
    <source>
        <dbReference type="SAM" id="MobiDB-lite"/>
    </source>
</evidence>
<dbReference type="EMBL" id="KI694328">
    <property type="protein sequence ID" value="ETM40660.1"/>
    <property type="molecule type" value="Genomic_DNA"/>
</dbReference>
<dbReference type="AlphaFoldDB" id="W2MWH0"/>
<accession>W2MWH0</accession>
<feature type="region of interest" description="Disordered" evidence="1">
    <location>
        <begin position="1"/>
        <end position="65"/>
    </location>
</feature>